<dbReference type="RefSeq" id="WP_199050610.1">
    <property type="nucleotide sequence ID" value="NZ_JAELXT010000024.1"/>
</dbReference>
<evidence type="ECO:0000313" key="3">
    <source>
        <dbReference type="EMBL" id="MBJ6127384.1"/>
    </source>
</evidence>
<organism evidence="3 4">
    <name type="scientific">Microvirga splendida</name>
    <dbReference type="NCBI Taxonomy" id="2795727"/>
    <lineage>
        <taxon>Bacteria</taxon>
        <taxon>Pseudomonadati</taxon>
        <taxon>Pseudomonadota</taxon>
        <taxon>Alphaproteobacteria</taxon>
        <taxon>Hyphomicrobiales</taxon>
        <taxon>Methylobacteriaceae</taxon>
        <taxon>Microvirga</taxon>
    </lineage>
</organism>
<feature type="coiled-coil region" evidence="1">
    <location>
        <begin position="446"/>
        <end position="528"/>
    </location>
</feature>
<feature type="coiled-coil region" evidence="1">
    <location>
        <begin position="217"/>
        <end position="244"/>
    </location>
</feature>
<protein>
    <submittedName>
        <fullName evidence="3">AAA family ATPase</fullName>
    </submittedName>
</protein>
<evidence type="ECO:0000313" key="4">
    <source>
        <dbReference type="Proteomes" id="UP000620670"/>
    </source>
</evidence>
<dbReference type="Gene3D" id="3.40.50.300">
    <property type="entry name" value="P-loop containing nucleotide triphosphate hydrolases"/>
    <property type="match status" value="2"/>
</dbReference>
<dbReference type="PANTHER" id="PTHR41259:SF1">
    <property type="entry name" value="DOUBLE-STRAND BREAK REPAIR RAD50 ATPASE, PUTATIVE-RELATED"/>
    <property type="match status" value="1"/>
</dbReference>
<reference evidence="4" key="1">
    <citation type="submission" date="2020-12" db="EMBL/GenBank/DDBJ databases">
        <title>Hymenobacter sp.</title>
        <authorList>
            <person name="Kim M.K."/>
        </authorList>
    </citation>
    <scope>NUCLEOTIDE SEQUENCE [LARGE SCALE GENOMIC DNA]</scope>
    <source>
        <strain evidence="4">BT325</strain>
    </source>
</reference>
<dbReference type="InterPro" id="IPR027417">
    <property type="entry name" value="P-loop_NTPase"/>
</dbReference>
<dbReference type="Pfam" id="PF13514">
    <property type="entry name" value="AAA_27"/>
    <property type="match status" value="1"/>
</dbReference>
<dbReference type="InterPro" id="IPR038734">
    <property type="entry name" value="YhaN_AAA"/>
</dbReference>
<evidence type="ECO:0000256" key="1">
    <source>
        <dbReference type="SAM" id="Coils"/>
    </source>
</evidence>
<name>A0ABS0Y534_9HYPH</name>
<keyword evidence="4" id="KW-1185">Reference proteome</keyword>
<keyword evidence="1" id="KW-0175">Coiled coil</keyword>
<comment type="caution">
    <text evidence="3">The sequence shown here is derived from an EMBL/GenBank/DDBJ whole genome shotgun (WGS) entry which is preliminary data.</text>
</comment>
<evidence type="ECO:0000259" key="2">
    <source>
        <dbReference type="Pfam" id="PF13514"/>
    </source>
</evidence>
<proteinExistence type="predicted"/>
<gene>
    <name evidence="3" type="ORF">JAO75_18430</name>
</gene>
<dbReference type="EMBL" id="JAELXT010000024">
    <property type="protein sequence ID" value="MBJ6127384.1"/>
    <property type="molecule type" value="Genomic_DNA"/>
</dbReference>
<sequence>MRFEALHLERYGAFENTTFDFGSADVRLHIVYGPNEAGKSTVLSAIGDLLFGIPARTPYNFRFDYPRLRIGAKISNRAGKTLAFKRRKANTGTLLTLGVNETVLPDAVLAPFLEGVSREQFTRMFGLDHGRLREGGEQMLRSGGDLARSLFEAGSGLSGISGTLQRLEAEIDELGDLDRRAKSKPLWREVNTFEEALQSVRRDGLKAEEWRQAEQTLEKAQADRQRVDQLLVQLRKRRAQLERVRRVTPLLTAIDALAEQLAEFRELPPLPEDFAEEWRRRSQESRETQLALERAEEILRERAIILEQTPQAGPIVSLADAIGGLHENLGRYLKDVADEPKLARDIANDEALIQQHLRSLGLPADPTKVDALVPPMPLVAKIRELIRLGEGIEAAIRTAAADRKKAQDACRVAEERLTALPPVADPAPAAALVEEVSRLGDLASQTSKAERDLANSKQALAEALKRLPRWTDTAEALAERALPDTDTVRLHEEELRQAQERLAAALRAAEGQEEIQRVEAELVGLAAAGEVPSPAAVQAARDHRDRVWRLLRAHHVDGRELTSEDQATLNDLGDVAACYETAVRHADALVDRRESEAHRIVRFSELTAQLTRLRYQQEAAVIARQQAQQALEAAEARWQELWIESGIVPGPAPSMRAWLAQKDEILRLLGAVRQARANADEVQSATARARATLAQAAEFIGLAVDPALSVSDLAQLVRHQIADVQRAWRDRQAAAQRLEDEQSRIREKDAADHSAQAAADDWHATWAEAVVGLGLPATAGRSEAEVALTAWDEIRQRLTNKVQTVRRLEGIRRDNERFRHQLSELVQALGSDGVGLHVDQDPEGTVRTLVSRLSQAQENATRHAQAQDAHTSAIAAVETARRTLQVAVDACHALRNGYGLAPDADVLKVAETVAAHRRCAAELEERRRQLVAASDGLSDHDLRQECASITADTAVAELAALDMEEPRLVEESQVAAQRETSAQHALSELAGRKSVADVAQQARHAAQTAGHHLDRWLRLTAAKQILERSLERYRAENQHPLIRRGSEIFTSMASTGSNPIVRLDVAYGDGSEPTLVGIRQDGSECRVDGMSEGTRDQLFLSLRIAAVEQHVTANEPMPFIADDLFITSDEERVTPGLQALAELGHSTQVILFTHHRHVVAAASSLPAEAVKIHDLAGSHLAGAAELMMAS</sequence>
<dbReference type="PANTHER" id="PTHR41259">
    <property type="entry name" value="DOUBLE-STRAND BREAK REPAIR RAD50 ATPASE, PUTATIVE-RELATED"/>
    <property type="match status" value="1"/>
</dbReference>
<dbReference type="Proteomes" id="UP000620670">
    <property type="component" value="Unassembled WGS sequence"/>
</dbReference>
<accession>A0ABS0Y534</accession>
<feature type="domain" description="YhaN AAA" evidence="2">
    <location>
        <begin position="1"/>
        <end position="210"/>
    </location>
</feature>
<dbReference type="SUPFAM" id="SSF52540">
    <property type="entry name" value="P-loop containing nucleoside triphosphate hydrolases"/>
    <property type="match status" value="1"/>
</dbReference>